<sequence length="80" mass="9183">MEDTGNVLKTVEDIISMTTPQATANDDDMIISQKSLFTSRWTPDQIRKRKLFRYSTLQVTPKKSKDSIGIQRSPTKQKHT</sequence>
<protein>
    <submittedName>
        <fullName evidence="2">Uncharacterized protein</fullName>
    </submittedName>
</protein>
<evidence type="ECO:0000313" key="2">
    <source>
        <dbReference type="EMBL" id="KAK3609884.1"/>
    </source>
</evidence>
<feature type="region of interest" description="Disordered" evidence="1">
    <location>
        <begin position="60"/>
        <end position="80"/>
    </location>
</feature>
<proteinExistence type="predicted"/>
<dbReference type="Proteomes" id="UP001195483">
    <property type="component" value="Unassembled WGS sequence"/>
</dbReference>
<evidence type="ECO:0000256" key="1">
    <source>
        <dbReference type="SAM" id="MobiDB-lite"/>
    </source>
</evidence>
<accession>A0AAE0WD60</accession>
<evidence type="ECO:0000313" key="3">
    <source>
        <dbReference type="Proteomes" id="UP001195483"/>
    </source>
</evidence>
<reference evidence="2" key="3">
    <citation type="submission" date="2023-05" db="EMBL/GenBank/DDBJ databases">
        <authorList>
            <person name="Smith C.H."/>
        </authorList>
    </citation>
    <scope>NUCLEOTIDE SEQUENCE</scope>
    <source>
        <strain evidence="2">CHS0354</strain>
        <tissue evidence="2">Mantle</tissue>
    </source>
</reference>
<reference evidence="2" key="2">
    <citation type="journal article" date="2021" name="Genome Biol. Evol.">
        <title>Developing a high-quality reference genome for a parasitic bivalve with doubly uniparental inheritance (Bivalvia: Unionida).</title>
        <authorList>
            <person name="Smith C.H."/>
        </authorList>
    </citation>
    <scope>NUCLEOTIDE SEQUENCE</scope>
    <source>
        <strain evidence="2">CHS0354</strain>
        <tissue evidence="2">Mantle</tissue>
    </source>
</reference>
<comment type="caution">
    <text evidence="2">The sequence shown here is derived from an EMBL/GenBank/DDBJ whole genome shotgun (WGS) entry which is preliminary data.</text>
</comment>
<gene>
    <name evidence="2" type="ORF">CHS0354_015077</name>
</gene>
<reference evidence="2" key="1">
    <citation type="journal article" date="2021" name="Genome Biol. Evol.">
        <title>A High-Quality Reference Genome for a Parasitic Bivalve with Doubly Uniparental Inheritance (Bivalvia: Unionida).</title>
        <authorList>
            <person name="Smith C.H."/>
        </authorList>
    </citation>
    <scope>NUCLEOTIDE SEQUENCE</scope>
    <source>
        <strain evidence="2">CHS0354</strain>
    </source>
</reference>
<organism evidence="2 3">
    <name type="scientific">Potamilus streckersoni</name>
    <dbReference type="NCBI Taxonomy" id="2493646"/>
    <lineage>
        <taxon>Eukaryota</taxon>
        <taxon>Metazoa</taxon>
        <taxon>Spiralia</taxon>
        <taxon>Lophotrochozoa</taxon>
        <taxon>Mollusca</taxon>
        <taxon>Bivalvia</taxon>
        <taxon>Autobranchia</taxon>
        <taxon>Heteroconchia</taxon>
        <taxon>Palaeoheterodonta</taxon>
        <taxon>Unionida</taxon>
        <taxon>Unionoidea</taxon>
        <taxon>Unionidae</taxon>
        <taxon>Ambleminae</taxon>
        <taxon>Lampsilini</taxon>
        <taxon>Potamilus</taxon>
    </lineage>
</organism>
<dbReference type="EMBL" id="JAEAOA010000935">
    <property type="protein sequence ID" value="KAK3609884.1"/>
    <property type="molecule type" value="Genomic_DNA"/>
</dbReference>
<dbReference type="AlphaFoldDB" id="A0AAE0WD60"/>
<name>A0AAE0WD60_9BIVA</name>
<keyword evidence="3" id="KW-1185">Reference proteome</keyword>